<evidence type="ECO:0000313" key="2">
    <source>
        <dbReference type="Proteomes" id="UP001306508"/>
    </source>
</evidence>
<dbReference type="EMBL" id="JAWIZZ010000035">
    <property type="protein sequence ID" value="KAK5781538.1"/>
    <property type="molecule type" value="Genomic_DNA"/>
</dbReference>
<proteinExistence type="predicted"/>
<dbReference type="InterPro" id="IPR010033">
    <property type="entry name" value="HAD_SF_ppase_IIIC"/>
</dbReference>
<dbReference type="PANTHER" id="PTHR17901:SF14">
    <property type="entry name" value="MAGNESIUM-DEPENDENT PHOSPHATASE 1"/>
    <property type="match status" value="1"/>
</dbReference>
<dbReference type="InterPro" id="IPR036412">
    <property type="entry name" value="HAD-like_sf"/>
</dbReference>
<keyword evidence="2" id="KW-1185">Reference proteome</keyword>
<dbReference type="NCBIfam" id="TIGR01681">
    <property type="entry name" value="HAD-SF-IIIC"/>
    <property type="match status" value="1"/>
</dbReference>
<organism evidence="1 2">
    <name type="scientific">Arxiozyma heterogenica</name>
    <dbReference type="NCBI Taxonomy" id="278026"/>
    <lineage>
        <taxon>Eukaryota</taxon>
        <taxon>Fungi</taxon>
        <taxon>Dikarya</taxon>
        <taxon>Ascomycota</taxon>
        <taxon>Saccharomycotina</taxon>
        <taxon>Saccharomycetes</taxon>
        <taxon>Saccharomycetales</taxon>
        <taxon>Saccharomycetaceae</taxon>
        <taxon>Arxiozyma</taxon>
    </lineage>
</organism>
<dbReference type="PANTHER" id="PTHR17901">
    <property type="entry name" value="MAGNESIUM-DEPENDENT PHOSPHATASE 1 MDP1"/>
    <property type="match status" value="1"/>
</dbReference>
<evidence type="ECO:0000313" key="1">
    <source>
        <dbReference type="EMBL" id="KAK5781538.1"/>
    </source>
</evidence>
<comment type="caution">
    <text evidence="1">The sequence shown here is derived from an EMBL/GenBank/DDBJ whole genome shotgun (WGS) entry which is preliminary data.</text>
</comment>
<accession>A0AAN7WIT2</accession>
<evidence type="ECO:0008006" key="3">
    <source>
        <dbReference type="Google" id="ProtNLM"/>
    </source>
</evidence>
<protein>
    <recommendedName>
        <fullName evidence="3">Magnesium-dependent phosphatase</fullName>
    </recommendedName>
</protein>
<dbReference type="SFLD" id="SFLDG01131">
    <property type="entry name" value="C1.5.2:_MDP_Like"/>
    <property type="match status" value="1"/>
</dbReference>
<reference evidence="2" key="1">
    <citation type="submission" date="2023-07" db="EMBL/GenBank/DDBJ databases">
        <title>A draft genome of Kazachstania heterogenica Y-27499.</title>
        <authorList>
            <person name="Donic C."/>
            <person name="Kralova J.S."/>
            <person name="Fidel L."/>
            <person name="Ben-Dor S."/>
            <person name="Jung S."/>
        </authorList>
    </citation>
    <scope>NUCLEOTIDE SEQUENCE [LARGE SCALE GENOMIC DNA]</scope>
    <source>
        <strain evidence="2">Y27499</strain>
    </source>
</reference>
<dbReference type="Pfam" id="PF12689">
    <property type="entry name" value="Acid_PPase"/>
    <property type="match status" value="1"/>
</dbReference>
<gene>
    <name evidence="1" type="ORF">RI543_001086</name>
</gene>
<dbReference type="Gene3D" id="3.40.50.1000">
    <property type="entry name" value="HAD superfamily/HAD-like"/>
    <property type="match status" value="1"/>
</dbReference>
<dbReference type="SUPFAM" id="SSF56784">
    <property type="entry name" value="HAD-like"/>
    <property type="match status" value="1"/>
</dbReference>
<dbReference type="GO" id="GO:0003993">
    <property type="term" value="F:acid phosphatase activity"/>
    <property type="evidence" value="ECO:0007669"/>
    <property type="project" value="TreeGrafter"/>
</dbReference>
<dbReference type="InterPro" id="IPR023214">
    <property type="entry name" value="HAD_sf"/>
</dbReference>
<dbReference type="SFLD" id="SFLDG01129">
    <property type="entry name" value="C1.5:_HAD__Beta-PGM__Phosphata"/>
    <property type="match status" value="1"/>
</dbReference>
<name>A0AAN7WIT2_9SACH</name>
<dbReference type="NCBIfam" id="TIGR01685">
    <property type="entry name" value="MDP-1"/>
    <property type="match status" value="1"/>
</dbReference>
<dbReference type="SFLD" id="SFLDS00003">
    <property type="entry name" value="Haloacid_Dehalogenase"/>
    <property type="match status" value="1"/>
</dbReference>
<sequence>MTVTYPEVAAFDLDYTVWPCYCDTHLFPPFKPIKSANGEVLTVEDTRGFRLTLYKDISRIILDLKENGVTIVSASRTWAPEIAQELMGVFKIKYNGRLITLGELFDASEWGERSKVGHLRDAMKSLYGDDDLRKYKMCLFDDENRNKDVERYGVKFIEVKDSENGPSWKLYQQYLSS</sequence>
<dbReference type="InterPro" id="IPR010036">
    <property type="entry name" value="MDP_1_eu_arc"/>
</dbReference>
<dbReference type="AlphaFoldDB" id="A0AAN7WIT2"/>
<dbReference type="Proteomes" id="UP001306508">
    <property type="component" value="Unassembled WGS sequence"/>
</dbReference>